<name>A0AAE0MM37_9PEZI</name>
<evidence type="ECO:0008006" key="4">
    <source>
        <dbReference type="Google" id="ProtNLM"/>
    </source>
</evidence>
<organism evidence="2 3">
    <name type="scientific">Cercophora scortea</name>
    <dbReference type="NCBI Taxonomy" id="314031"/>
    <lineage>
        <taxon>Eukaryota</taxon>
        <taxon>Fungi</taxon>
        <taxon>Dikarya</taxon>
        <taxon>Ascomycota</taxon>
        <taxon>Pezizomycotina</taxon>
        <taxon>Sordariomycetes</taxon>
        <taxon>Sordariomycetidae</taxon>
        <taxon>Sordariales</taxon>
        <taxon>Lasiosphaeriaceae</taxon>
        <taxon>Cercophora</taxon>
    </lineage>
</organism>
<evidence type="ECO:0000313" key="2">
    <source>
        <dbReference type="EMBL" id="KAK3337636.1"/>
    </source>
</evidence>
<proteinExistence type="predicted"/>
<dbReference type="Proteomes" id="UP001286456">
    <property type="component" value="Unassembled WGS sequence"/>
</dbReference>
<evidence type="ECO:0000313" key="3">
    <source>
        <dbReference type="Proteomes" id="UP001286456"/>
    </source>
</evidence>
<reference evidence="2" key="1">
    <citation type="journal article" date="2023" name="Mol. Phylogenet. Evol.">
        <title>Genome-scale phylogeny and comparative genomics of the fungal order Sordariales.</title>
        <authorList>
            <person name="Hensen N."/>
            <person name="Bonometti L."/>
            <person name="Westerberg I."/>
            <person name="Brannstrom I.O."/>
            <person name="Guillou S."/>
            <person name="Cros-Aarteil S."/>
            <person name="Calhoun S."/>
            <person name="Haridas S."/>
            <person name="Kuo A."/>
            <person name="Mondo S."/>
            <person name="Pangilinan J."/>
            <person name="Riley R."/>
            <person name="LaButti K."/>
            <person name="Andreopoulos B."/>
            <person name="Lipzen A."/>
            <person name="Chen C."/>
            <person name="Yan M."/>
            <person name="Daum C."/>
            <person name="Ng V."/>
            <person name="Clum A."/>
            <person name="Steindorff A."/>
            <person name="Ohm R.A."/>
            <person name="Martin F."/>
            <person name="Silar P."/>
            <person name="Natvig D.O."/>
            <person name="Lalanne C."/>
            <person name="Gautier V."/>
            <person name="Ament-Velasquez S.L."/>
            <person name="Kruys A."/>
            <person name="Hutchinson M.I."/>
            <person name="Powell A.J."/>
            <person name="Barry K."/>
            <person name="Miller A.N."/>
            <person name="Grigoriev I.V."/>
            <person name="Debuchy R."/>
            <person name="Gladieux P."/>
            <person name="Hiltunen Thoren M."/>
            <person name="Johannesson H."/>
        </authorList>
    </citation>
    <scope>NUCLEOTIDE SEQUENCE</scope>
    <source>
        <strain evidence="2">SMH4131-1</strain>
    </source>
</reference>
<reference evidence="2" key="2">
    <citation type="submission" date="2023-06" db="EMBL/GenBank/DDBJ databases">
        <authorList>
            <consortium name="Lawrence Berkeley National Laboratory"/>
            <person name="Haridas S."/>
            <person name="Hensen N."/>
            <person name="Bonometti L."/>
            <person name="Westerberg I."/>
            <person name="Brannstrom I.O."/>
            <person name="Guillou S."/>
            <person name="Cros-Aarteil S."/>
            <person name="Calhoun S."/>
            <person name="Kuo A."/>
            <person name="Mondo S."/>
            <person name="Pangilinan J."/>
            <person name="Riley R."/>
            <person name="Labutti K."/>
            <person name="Andreopoulos B."/>
            <person name="Lipzen A."/>
            <person name="Chen C."/>
            <person name="Yanf M."/>
            <person name="Daum C."/>
            <person name="Ng V."/>
            <person name="Clum A."/>
            <person name="Steindorff A."/>
            <person name="Ohm R."/>
            <person name="Martin F."/>
            <person name="Silar P."/>
            <person name="Natvig D."/>
            <person name="Lalanne C."/>
            <person name="Gautier V."/>
            <person name="Ament-Velasquez S.L."/>
            <person name="Kruys A."/>
            <person name="Hutchinson M.I."/>
            <person name="Powell A.J."/>
            <person name="Barry K."/>
            <person name="Miller A.N."/>
            <person name="Grigoriev I.V."/>
            <person name="Debuchy R."/>
            <person name="Gladieux P."/>
            <person name="Thoren M.H."/>
            <person name="Johannesson H."/>
        </authorList>
    </citation>
    <scope>NUCLEOTIDE SEQUENCE</scope>
    <source>
        <strain evidence="2">SMH4131-1</strain>
    </source>
</reference>
<sequence length="124" mass="13799">MYTRVPALVHFLAVLVLPGSSTDHMDLPVIVSALQCQVKLSDKQVEEKNTARLFSFFFFLFFIRARTVASEFMSVNVCAAAASQPPRPATSQRTRMAADVCGWQACAETLHLIHSFLMQLVPPK</sequence>
<dbReference type="EMBL" id="JAUEPO010000001">
    <property type="protein sequence ID" value="KAK3337636.1"/>
    <property type="molecule type" value="Genomic_DNA"/>
</dbReference>
<protein>
    <recommendedName>
        <fullName evidence="4">Secreted protein</fullName>
    </recommendedName>
</protein>
<accession>A0AAE0MM37</accession>
<feature type="signal peptide" evidence="1">
    <location>
        <begin position="1"/>
        <end position="22"/>
    </location>
</feature>
<keyword evidence="1" id="KW-0732">Signal</keyword>
<gene>
    <name evidence="2" type="ORF">B0T19DRAFT_80136</name>
</gene>
<feature type="chain" id="PRO_5042257436" description="Secreted protein" evidence="1">
    <location>
        <begin position="23"/>
        <end position="124"/>
    </location>
</feature>
<keyword evidence="3" id="KW-1185">Reference proteome</keyword>
<dbReference type="AlphaFoldDB" id="A0AAE0MM37"/>
<evidence type="ECO:0000256" key="1">
    <source>
        <dbReference type="SAM" id="SignalP"/>
    </source>
</evidence>
<comment type="caution">
    <text evidence="2">The sequence shown here is derived from an EMBL/GenBank/DDBJ whole genome shotgun (WGS) entry which is preliminary data.</text>
</comment>